<protein>
    <submittedName>
        <fullName evidence="2">Uncharacterized protein</fullName>
    </submittedName>
</protein>
<gene>
    <name evidence="2" type="ORF">ECRASSUSDP1_LOCUS6643</name>
</gene>
<sequence>MLGRPKNQPRLVSNRADNSENSRKVLEMLSRVSRQSFRNKLIILSQRKESLKKEYAKRGGMEYLQKVCKRILDKRKNESELSKVTLDHRKLYLRRRSNNEWPKHQ</sequence>
<accession>A0AAD1UA98</accession>
<organism evidence="2 3">
    <name type="scientific">Euplotes crassus</name>
    <dbReference type="NCBI Taxonomy" id="5936"/>
    <lineage>
        <taxon>Eukaryota</taxon>
        <taxon>Sar</taxon>
        <taxon>Alveolata</taxon>
        <taxon>Ciliophora</taxon>
        <taxon>Intramacronucleata</taxon>
        <taxon>Spirotrichea</taxon>
        <taxon>Hypotrichia</taxon>
        <taxon>Euplotida</taxon>
        <taxon>Euplotidae</taxon>
        <taxon>Moneuplotes</taxon>
    </lineage>
</organism>
<evidence type="ECO:0000313" key="2">
    <source>
        <dbReference type="EMBL" id="CAI2365293.1"/>
    </source>
</evidence>
<keyword evidence="3" id="KW-1185">Reference proteome</keyword>
<feature type="region of interest" description="Disordered" evidence="1">
    <location>
        <begin position="1"/>
        <end position="22"/>
    </location>
</feature>
<evidence type="ECO:0000256" key="1">
    <source>
        <dbReference type="SAM" id="MobiDB-lite"/>
    </source>
</evidence>
<reference evidence="2" key="1">
    <citation type="submission" date="2023-07" db="EMBL/GenBank/DDBJ databases">
        <authorList>
            <consortium name="AG Swart"/>
            <person name="Singh M."/>
            <person name="Singh A."/>
            <person name="Seah K."/>
            <person name="Emmerich C."/>
        </authorList>
    </citation>
    <scope>NUCLEOTIDE SEQUENCE</scope>
    <source>
        <strain evidence="2">DP1</strain>
    </source>
</reference>
<comment type="caution">
    <text evidence="2">The sequence shown here is derived from an EMBL/GenBank/DDBJ whole genome shotgun (WGS) entry which is preliminary data.</text>
</comment>
<evidence type="ECO:0000313" key="3">
    <source>
        <dbReference type="Proteomes" id="UP001295684"/>
    </source>
</evidence>
<dbReference type="EMBL" id="CAMPGE010006449">
    <property type="protein sequence ID" value="CAI2365293.1"/>
    <property type="molecule type" value="Genomic_DNA"/>
</dbReference>
<dbReference type="Proteomes" id="UP001295684">
    <property type="component" value="Unassembled WGS sequence"/>
</dbReference>
<name>A0AAD1UA98_EUPCR</name>
<proteinExistence type="predicted"/>
<dbReference type="AlphaFoldDB" id="A0AAD1UA98"/>